<dbReference type="EMBL" id="JAGFNP010000004">
    <property type="protein sequence ID" value="MBO3733124.1"/>
    <property type="molecule type" value="Genomic_DNA"/>
</dbReference>
<proteinExistence type="predicted"/>
<name>A0ABS3U2X9_9ACTN</name>
<evidence type="ECO:0000313" key="3">
    <source>
        <dbReference type="Proteomes" id="UP000681341"/>
    </source>
</evidence>
<keyword evidence="3" id="KW-1185">Reference proteome</keyword>
<feature type="region of interest" description="Disordered" evidence="1">
    <location>
        <begin position="177"/>
        <end position="202"/>
    </location>
</feature>
<dbReference type="Proteomes" id="UP000681341">
    <property type="component" value="Unassembled WGS sequence"/>
</dbReference>
<evidence type="ECO:0000256" key="1">
    <source>
        <dbReference type="SAM" id="MobiDB-lite"/>
    </source>
</evidence>
<sequence>MSDYNDIVDANGEIIHVSADDSADGVRMTQDGEQLVLVDEDAIAAFTTRAATTLTDLDTARSVLTVGDMNAVAGLPFIGDSVFVQIDAKNLKIGTFPEAHALAEAYFQNFYLSSADQVERIYHGIGTGKTVADETMTAYLDSDGNVSADMSALAGEFTTAGGGLTEADLAEMNTHEVAEGDGTGGETSTDGGAGNDEDVRIM</sequence>
<evidence type="ECO:0000313" key="2">
    <source>
        <dbReference type="EMBL" id="MBO3733124.1"/>
    </source>
</evidence>
<dbReference type="RefSeq" id="WP_208496004.1">
    <property type="nucleotide sequence ID" value="NZ_JAGFNP010000004.1"/>
</dbReference>
<organism evidence="2 3">
    <name type="scientific">Glycomyces niveus</name>
    <dbReference type="NCBI Taxonomy" id="2820287"/>
    <lineage>
        <taxon>Bacteria</taxon>
        <taxon>Bacillati</taxon>
        <taxon>Actinomycetota</taxon>
        <taxon>Actinomycetes</taxon>
        <taxon>Glycomycetales</taxon>
        <taxon>Glycomycetaceae</taxon>
        <taxon>Glycomyces</taxon>
    </lineage>
</organism>
<reference evidence="2 3" key="1">
    <citation type="submission" date="2021-03" db="EMBL/GenBank/DDBJ databases">
        <title>Glycomyces sp. nov., a novel actinomycete isolated from soil.</title>
        <authorList>
            <person name="Yang X."/>
            <person name="Xu X."/>
        </authorList>
    </citation>
    <scope>NUCLEOTIDE SEQUENCE [LARGE SCALE GENOMIC DNA]</scope>
    <source>
        <strain evidence="2 3">NEAU-S30</strain>
    </source>
</reference>
<comment type="caution">
    <text evidence="2">The sequence shown here is derived from an EMBL/GenBank/DDBJ whole genome shotgun (WGS) entry which is preliminary data.</text>
</comment>
<protein>
    <submittedName>
        <fullName evidence="2">Uncharacterized protein</fullName>
    </submittedName>
</protein>
<gene>
    <name evidence="2" type="ORF">J5V16_09845</name>
</gene>
<accession>A0ABS3U2X9</accession>